<feature type="signal peptide" evidence="1">
    <location>
        <begin position="1"/>
        <end position="17"/>
    </location>
</feature>
<dbReference type="EMBL" id="GBXM01069396">
    <property type="protein sequence ID" value="JAH39181.1"/>
    <property type="molecule type" value="Transcribed_RNA"/>
</dbReference>
<reference evidence="2" key="1">
    <citation type="submission" date="2014-11" db="EMBL/GenBank/DDBJ databases">
        <authorList>
            <person name="Amaro Gonzalez C."/>
        </authorList>
    </citation>
    <scope>NUCLEOTIDE SEQUENCE</scope>
</reference>
<feature type="chain" id="PRO_5002432432" evidence="1">
    <location>
        <begin position="18"/>
        <end position="49"/>
    </location>
</feature>
<evidence type="ECO:0000256" key="1">
    <source>
        <dbReference type="SAM" id="SignalP"/>
    </source>
</evidence>
<evidence type="ECO:0000313" key="2">
    <source>
        <dbReference type="EMBL" id="JAH39181.1"/>
    </source>
</evidence>
<proteinExistence type="predicted"/>
<reference evidence="2" key="2">
    <citation type="journal article" date="2015" name="Fish Shellfish Immunol.">
        <title>Early steps in the European eel (Anguilla anguilla)-Vibrio vulnificus interaction in the gills: Role of the RtxA13 toxin.</title>
        <authorList>
            <person name="Callol A."/>
            <person name="Pajuelo D."/>
            <person name="Ebbesson L."/>
            <person name="Teles M."/>
            <person name="MacKenzie S."/>
            <person name="Amaro C."/>
        </authorList>
    </citation>
    <scope>NUCLEOTIDE SEQUENCE</scope>
</reference>
<sequence>MMCLLCATPIVFIPSTALCLKRAAGSLFKNCGPGHVQMFPRSDAWRVAQ</sequence>
<dbReference type="AlphaFoldDB" id="A0A0E9SD13"/>
<protein>
    <submittedName>
        <fullName evidence="2">Uncharacterized protein</fullName>
    </submittedName>
</protein>
<accession>A0A0E9SD13</accession>
<organism evidence="2">
    <name type="scientific">Anguilla anguilla</name>
    <name type="common">European freshwater eel</name>
    <name type="synonym">Muraena anguilla</name>
    <dbReference type="NCBI Taxonomy" id="7936"/>
    <lineage>
        <taxon>Eukaryota</taxon>
        <taxon>Metazoa</taxon>
        <taxon>Chordata</taxon>
        <taxon>Craniata</taxon>
        <taxon>Vertebrata</taxon>
        <taxon>Euteleostomi</taxon>
        <taxon>Actinopterygii</taxon>
        <taxon>Neopterygii</taxon>
        <taxon>Teleostei</taxon>
        <taxon>Anguilliformes</taxon>
        <taxon>Anguillidae</taxon>
        <taxon>Anguilla</taxon>
    </lineage>
</organism>
<keyword evidence="1" id="KW-0732">Signal</keyword>
<name>A0A0E9SD13_ANGAN</name>